<keyword evidence="1" id="KW-0175">Coiled coil</keyword>
<accession>A2DRX3</accession>
<feature type="compositionally biased region" description="Basic and acidic residues" evidence="2">
    <location>
        <begin position="1259"/>
        <end position="1270"/>
    </location>
</feature>
<name>A2DRX3_TRIV3</name>
<dbReference type="InParanoid" id="A2DRX3"/>
<reference evidence="3" key="1">
    <citation type="submission" date="2006-10" db="EMBL/GenBank/DDBJ databases">
        <authorList>
            <person name="Amadeo P."/>
            <person name="Zhao Q."/>
            <person name="Wortman J."/>
            <person name="Fraser-Liggett C."/>
            <person name="Carlton J."/>
        </authorList>
    </citation>
    <scope>NUCLEOTIDE SEQUENCE</scope>
    <source>
        <strain evidence="3">G3</strain>
    </source>
</reference>
<dbReference type="Proteomes" id="UP000001542">
    <property type="component" value="Unassembled WGS sequence"/>
</dbReference>
<dbReference type="GO" id="GO:0090307">
    <property type="term" value="P:mitotic spindle assembly"/>
    <property type="evidence" value="ECO:0000318"/>
    <property type="project" value="GO_Central"/>
</dbReference>
<dbReference type="SMR" id="A2DRX3"/>
<protein>
    <submittedName>
        <fullName evidence="3">Uncharacterized protein</fullName>
    </submittedName>
</protein>
<sequence length="1414" mass="162063">MEELKLSADVDQEAPYQSSSSRSMYIVNKQIEKIVRNIQDAHDKLLPLSLNPNIFITQDQIKKLHMPTFESIRESIETMQAFLKVQETGENSESLHKSEKSDQFSSLFHRFIDQTLTLFSIGAFPINQLNPHIIALANLHLMYFRMVKNPEIPIDKEFFLSTWSALNQLFLNMKGIIREIDFGCYPPQFDELYRILYFYVQNDQRAAPLAEDTGEALEALKRQLLFLNSVSEPTISILKDTKFVLTHYIYEFDQLKEYVLNQTRNLRPNDINQKAQINNQLRVIINSAISAFELIESATHIENIIQSPGFVFYNEIFEQPGLLTTVVQQAMDFISVEVKSLISAGVKANATHLIQLSKQVSESLRTGTLDNDSLKDFIRSIVEYDPSSDASERQIIQYCERALNTYLQGRDQPQSIIIARSHLENFKRARDKRIVSSETAYQKFWSLFLFQSNICDPNLQAFKDVNNMLYDYIHKNLVINALVQHLHDVAPLIEESIREINKSPFQESFRYAITKQKMAIDKLIHIISKWNYDFSNSTTKSQFIKLLHLFFQFCSVILKNAEKQAIVEGVTLMLSYFPPPSIVRESINLNASVSALSKQISKILGDFVLTNETTVDLCQLPIPSVDDKNVTEATRLAEVSLYDIRKLNMQIEDVVYMFKFINLYEYFYDNFSAKCGSQFPNNYSFTTIDSYAFNVSVDFITPMLHILGSPTIKTILNLNLLKHILDFFASMFCGDMPRVKSEIMSIVPLIPHLDFSEITYSAITNIPKIFIYLLSKESANQKLLANVMDLLMLYNIASTPIIASFVSGNVSEFKNESEVFLVHADSIDHEMGIIFRDIWSDVTFFASHITAVCNLANAMEHALSDDLPIQTVTRERQISKLHNCFQLNMYLSFSIAAQGLVERGIVSEESYADYENTLRIIANSRTSAFEDLPDRGFEYLKKFYFTLREQLFLSPTGPIESCGPSLVSKIAAVIADSKCGISKDTAEILKTITAKLHAIKSKEDRWQQESLCYDIKNSLILLHSIFKGDDRIVDCLKELEYVLETVSMIFNAQRFAFMVDLFLVRVACSMRLFVPEISMSPTIPSDELEHEPEEFPPISPFLQDYPQIKSKLNKLFEFSQGNDEVKNILTEISGEVNKVFEICLENSALGDNNDVKDVTERTKSMMEEEKSMRQELSQLMAKLQQLSQKENSAKQKEIDQLESAFTRLKSVTDSRDLVLDKIKSCEAETERMRQTKKEYEKMKERYLKSLSESETVQGENDKKEQNGDERVKIADPAVVEMSQQLTNLMDENNSLRKQLNEVRGLSKSQSGMTKIIVKEDISKLSEKRDLLKQEIASVKSEVIMDNEQRAIENDEKLFDSFDPIRIPLSDGKGFTPEVTERVEHLISLLFAAKHANDKIFLDATKIESLKKKDE</sequence>
<dbReference type="GO" id="GO:0051231">
    <property type="term" value="P:spindle elongation"/>
    <property type="evidence" value="ECO:0000318"/>
    <property type="project" value="GO_Central"/>
</dbReference>
<evidence type="ECO:0000256" key="2">
    <source>
        <dbReference type="SAM" id="MobiDB-lite"/>
    </source>
</evidence>
<feature type="coiled-coil region" evidence="1">
    <location>
        <begin position="1278"/>
        <end position="1341"/>
    </location>
</feature>
<dbReference type="KEGG" id="tva:4774932"/>
<dbReference type="EMBL" id="DS113237">
    <property type="protein sequence ID" value="EAY16920.1"/>
    <property type="molecule type" value="Genomic_DNA"/>
</dbReference>
<organism evidence="3 4">
    <name type="scientific">Trichomonas vaginalis (strain ATCC PRA-98 / G3)</name>
    <dbReference type="NCBI Taxonomy" id="412133"/>
    <lineage>
        <taxon>Eukaryota</taxon>
        <taxon>Metamonada</taxon>
        <taxon>Parabasalia</taxon>
        <taxon>Trichomonadida</taxon>
        <taxon>Trichomonadidae</taxon>
        <taxon>Trichomonas</taxon>
    </lineage>
</organism>
<dbReference type="GO" id="GO:0008574">
    <property type="term" value="F:plus-end-directed microtubule motor activity"/>
    <property type="evidence" value="ECO:0000318"/>
    <property type="project" value="GO_Central"/>
</dbReference>
<evidence type="ECO:0000313" key="3">
    <source>
        <dbReference type="EMBL" id="EAY16920.1"/>
    </source>
</evidence>
<proteinExistence type="predicted"/>
<keyword evidence="4" id="KW-1185">Reference proteome</keyword>
<dbReference type="GO" id="GO:0005876">
    <property type="term" value="C:spindle microtubule"/>
    <property type="evidence" value="ECO:0000318"/>
    <property type="project" value="GO_Central"/>
</dbReference>
<reference evidence="3" key="2">
    <citation type="journal article" date="2007" name="Science">
        <title>Draft genome sequence of the sexually transmitted pathogen Trichomonas vaginalis.</title>
        <authorList>
            <person name="Carlton J.M."/>
            <person name="Hirt R.P."/>
            <person name="Silva J.C."/>
            <person name="Delcher A.L."/>
            <person name="Schatz M."/>
            <person name="Zhao Q."/>
            <person name="Wortman J.R."/>
            <person name="Bidwell S.L."/>
            <person name="Alsmark U.C.M."/>
            <person name="Besteiro S."/>
            <person name="Sicheritz-Ponten T."/>
            <person name="Noel C.J."/>
            <person name="Dacks J.B."/>
            <person name="Foster P.G."/>
            <person name="Simillion C."/>
            <person name="Van de Peer Y."/>
            <person name="Miranda-Saavedra D."/>
            <person name="Barton G.J."/>
            <person name="Westrop G.D."/>
            <person name="Mueller S."/>
            <person name="Dessi D."/>
            <person name="Fiori P.L."/>
            <person name="Ren Q."/>
            <person name="Paulsen I."/>
            <person name="Zhang H."/>
            <person name="Bastida-Corcuera F.D."/>
            <person name="Simoes-Barbosa A."/>
            <person name="Brown M.T."/>
            <person name="Hayes R.D."/>
            <person name="Mukherjee M."/>
            <person name="Okumura C.Y."/>
            <person name="Schneider R."/>
            <person name="Smith A.J."/>
            <person name="Vanacova S."/>
            <person name="Villalvazo M."/>
            <person name="Haas B.J."/>
            <person name="Pertea M."/>
            <person name="Feldblyum T.V."/>
            <person name="Utterback T.R."/>
            <person name="Shu C.L."/>
            <person name="Osoegawa K."/>
            <person name="de Jong P.J."/>
            <person name="Hrdy I."/>
            <person name="Horvathova L."/>
            <person name="Zubacova Z."/>
            <person name="Dolezal P."/>
            <person name="Malik S.B."/>
            <person name="Logsdon J.M. Jr."/>
            <person name="Henze K."/>
            <person name="Gupta A."/>
            <person name="Wang C.C."/>
            <person name="Dunne R.L."/>
            <person name="Upcroft J.A."/>
            <person name="Upcroft P."/>
            <person name="White O."/>
            <person name="Salzberg S.L."/>
            <person name="Tang P."/>
            <person name="Chiu C.-H."/>
            <person name="Lee Y.-S."/>
            <person name="Embley T.M."/>
            <person name="Coombs G.H."/>
            <person name="Mottram J.C."/>
            <person name="Tachezy J."/>
            <person name="Fraser-Liggett C.M."/>
            <person name="Johnson P.J."/>
        </authorList>
    </citation>
    <scope>NUCLEOTIDE SEQUENCE [LARGE SCALE GENOMIC DNA]</scope>
    <source>
        <strain evidence="3">G3</strain>
    </source>
</reference>
<dbReference type="GO" id="GO:0072686">
    <property type="term" value="C:mitotic spindle"/>
    <property type="evidence" value="ECO:0000318"/>
    <property type="project" value="GO_Central"/>
</dbReference>
<dbReference type="RefSeq" id="XP_001329143.1">
    <property type="nucleotide sequence ID" value="XM_001329108.1"/>
</dbReference>
<evidence type="ECO:0000313" key="4">
    <source>
        <dbReference type="Proteomes" id="UP000001542"/>
    </source>
</evidence>
<evidence type="ECO:0000256" key="1">
    <source>
        <dbReference type="SAM" id="Coils"/>
    </source>
</evidence>
<gene>
    <name evidence="3" type="ORF">TVAG_150710</name>
</gene>
<dbReference type="VEuPathDB" id="TrichDB:TVAGG3_0978420"/>
<dbReference type="VEuPathDB" id="TrichDB:TVAG_150710"/>
<feature type="region of interest" description="Disordered" evidence="2">
    <location>
        <begin position="1250"/>
        <end position="1270"/>
    </location>
</feature>